<dbReference type="Pfam" id="PF08479">
    <property type="entry name" value="POTRA_2"/>
    <property type="match status" value="1"/>
</dbReference>
<dbReference type="InterPro" id="IPR035251">
    <property type="entry name" value="ShlB_POTRA"/>
</dbReference>
<dbReference type="InterPro" id="IPR027282">
    <property type="entry name" value="TPS"/>
</dbReference>
<evidence type="ECO:0000259" key="7">
    <source>
        <dbReference type="Pfam" id="PF17287"/>
    </source>
</evidence>
<evidence type="ECO:0000313" key="8">
    <source>
        <dbReference type="EMBL" id="VBB09904.1"/>
    </source>
</evidence>
<dbReference type="Pfam" id="PF03865">
    <property type="entry name" value="ShlB"/>
    <property type="match status" value="1"/>
</dbReference>
<dbReference type="InterPro" id="IPR051544">
    <property type="entry name" value="TPS_OM_transporter"/>
</dbReference>
<keyword evidence="2" id="KW-0812">Transmembrane</keyword>
<dbReference type="AlphaFoldDB" id="A0A498REH8"/>
<keyword evidence="1" id="KW-1134">Transmembrane beta strand</keyword>
<dbReference type="GO" id="GO:0046819">
    <property type="term" value="P:protein secretion by the type V secretion system"/>
    <property type="evidence" value="ECO:0007669"/>
    <property type="project" value="TreeGrafter"/>
</dbReference>
<feature type="domain" description="Polypeptide-transport-associated ShlB-type" evidence="6">
    <location>
        <begin position="101"/>
        <end position="159"/>
    </location>
</feature>
<dbReference type="PANTHER" id="PTHR34597:SF3">
    <property type="entry name" value="OUTER MEMBRANE TRANSPORTER CDIB"/>
    <property type="match status" value="1"/>
</dbReference>
<dbReference type="InterPro" id="IPR005565">
    <property type="entry name" value="Hemolysn_activator_HlyB_C"/>
</dbReference>
<evidence type="ECO:0000256" key="1">
    <source>
        <dbReference type="ARBA" id="ARBA00022452"/>
    </source>
</evidence>
<dbReference type="GO" id="GO:0098046">
    <property type="term" value="C:type V protein secretion system complex"/>
    <property type="evidence" value="ECO:0007669"/>
    <property type="project" value="TreeGrafter"/>
</dbReference>
<evidence type="ECO:0000313" key="9">
    <source>
        <dbReference type="Proteomes" id="UP000277811"/>
    </source>
</evidence>
<organism evidence="8 9">
    <name type="scientific">Lucifera butyrica</name>
    <dbReference type="NCBI Taxonomy" id="1351585"/>
    <lineage>
        <taxon>Bacteria</taxon>
        <taxon>Bacillati</taxon>
        <taxon>Bacillota</taxon>
        <taxon>Negativicutes</taxon>
        <taxon>Veillonellales</taxon>
        <taxon>Veillonellaceae</taxon>
        <taxon>Lucifera</taxon>
    </lineage>
</organism>
<reference evidence="8 9" key="1">
    <citation type="submission" date="2018-06" db="EMBL/GenBank/DDBJ databases">
        <authorList>
            <person name="Strepis N."/>
        </authorList>
    </citation>
    <scope>NUCLEOTIDE SEQUENCE [LARGE SCALE GENOMIC DNA]</scope>
    <source>
        <strain evidence="8">LUCI</strain>
    </source>
</reference>
<name>A0A498REH8_9FIRM</name>
<keyword evidence="3" id="KW-0998">Cell outer membrane</keyword>
<dbReference type="PANTHER" id="PTHR34597">
    <property type="entry name" value="SLR1661 PROTEIN"/>
    <property type="match status" value="1"/>
</dbReference>
<dbReference type="Pfam" id="PF17287">
    <property type="entry name" value="POTRA_3"/>
    <property type="match status" value="1"/>
</dbReference>
<dbReference type="InterPro" id="IPR013686">
    <property type="entry name" value="Polypept-transport_assoc_ShlB"/>
</dbReference>
<dbReference type="Gene3D" id="2.40.160.50">
    <property type="entry name" value="membrane protein fhac: a member of the omp85/tpsb transporter family"/>
    <property type="match status" value="1"/>
</dbReference>
<dbReference type="EMBL" id="UPPP01000134">
    <property type="protein sequence ID" value="VBB09904.1"/>
    <property type="molecule type" value="Genomic_DNA"/>
</dbReference>
<dbReference type="Proteomes" id="UP000277811">
    <property type="component" value="Unassembled WGS sequence"/>
</dbReference>
<dbReference type="Gene3D" id="3.10.20.310">
    <property type="entry name" value="membrane protein fhac"/>
    <property type="match status" value="1"/>
</dbReference>
<feature type="region of interest" description="Disordered" evidence="4">
    <location>
        <begin position="35"/>
        <end position="81"/>
    </location>
</feature>
<feature type="domain" description="ShlB POTRA" evidence="7">
    <location>
        <begin position="160"/>
        <end position="213"/>
    </location>
</feature>
<dbReference type="GO" id="GO:0008320">
    <property type="term" value="F:protein transmembrane transporter activity"/>
    <property type="evidence" value="ECO:0007669"/>
    <property type="project" value="TreeGrafter"/>
</dbReference>
<dbReference type="RefSeq" id="WP_207858504.1">
    <property type="nucleotide sequence ID" value="NZ_UPPP01000134.1"/>
</dbReference>
<dbReference type="PIRSF" id="PIRSF029745">
    <property type="entry name" value="FhaC"/>
    <property type="match status" value="1"/>
</dbReference>
<protein>
    <submittedName>
        <fullName evidence="8">Polypeptide-transport-associated shlb-type</fullName>
    </submittedName>
</protein>
<evidence type="ECO:0000256" key="3">
    <source>
        <dbReference type="ARBA" id="ARBA00023237"/>
    </source>
</evidence>
<keyword evidence="9" id="KW-1185">Reference proteome</keyword>
<proteinExistence type="predicted"/>
<gene>
    <name evidence="8" type="ORF">LUCI_5202</name>
</gene>
<accession>A0A498REH8</accession>
<evidence type="ECO:0000256" key="4">
    <source>
        <dbReference type="SAM" id="MobiDB-lite"/>
    </source>
</evidence>
<sequence>MIQTQEPKRSRRLWKGVLALLLLLQINLPLSYAAPSPADTEEQNRRSRQQAQEQQQRRQQKDIFLQQGTKGSEDTSLPEESPSFVVNTLQLTGDGADCFPWAQTMLNRYKGRKIGIQGINLIVKRLTNAFIDRGYITTRIVVPEQNLSGGTLKLILIPGRVGHIRFADPNVWGNWQNAFPAHPGDILNLRNLEQGLEQMKRVPSQDVTMQLVPGKQPGESDVVINVKRGKPYRFVFSIDDSGQTETGKIQMSETLAMDNLLGLNDLFNFTKSGDGDRDGDLHGTRGDSVYYSFPYQNSTFSFTSSRYHYHQTVATAQPTHLSGENDSMEFHLTQLLDRDQVSKTNLELAISKGHIRSFVEDVELENQRYDTTAFKIGLSHRHYFGQTTLDFELDNKRGVPWFGAQSDPETPGLQTTRYNMWLLDVNLTTPVHFGSAQGRYSLSFHGQYTRDLLWGTDYISIGNRYTVRGFDGEETLSADSGWYLRNELSIPVNSSGLEAYAGLDYGEVYGNGALDQNLLGRILTGAVLGVRGGTQNSHYDLFVGWPLRQPDGFVAANPTYGFQFVYQI</sequence>
<evidence type="ECO:0000256" key="2">
    <source>
        <dbReference type="ARBA" id="ARBA00022692"/>
    </source>
</evidence>
<evidence type="ECO:0000259" key="6">
    <source>
        <dbReference type="Pfam" id="PF08479"/>
    </source>
</evidence>
<keyword evidence="1" id="KW-0472">Membrane</keyword>
<feature type="domain" description="Haemolysin activator HlyB C-terminal" evidence="5">
    <location>
        <begin position="218"/>
        <end position="532"/>
    </location>
</feature>
<evidence type="ECO:0000259" key="5">
    <source>
        <dbReference type="Pfam" id="PF03865"/>
    </source>
</evidence>